<dbReference type="InterPro" id="IPR035595">
    <property type="entry name" value="UDP_glycos_trans_CS"/>
</dbReference>
<comment type="similarity">
    <text evidence="1 4">Belongs to the UDP-glycosyltransferase family.</text>
</comment>
<evidence type="ECO:0000313" key="6">
    <source>
        <dbReference type="EMBL" id="CAG9854537.1"/>
    </source>
</evidence>
<evidence type="ECO:0000256" key="1">
    <source>
        <dbReference type="ARBA" id="ARBA00009995"/>
    </source>
</evidence>
<dbReference type="CDD" id="cd03784">
    <property type="entry name" value="GT1_Gtf-like"/>
    <property type="match status" value="1"/>
</dbReference>
<feature type="chain" id="PRO_5040544199" description="UDP-glucuronosyltransferase" evidence="5">
    <location>
        <begin position="17"/>
        <end position="510"/>
    </location>
</feature>
<dbReference type="Gene3D" id="3.40.50.2000">
    <property type="entry name" value="Glycogen Phosphorylase B"/>
    <property type="match status" value="2"/>
</dbReference>
<evidence type="ECO:0000313" key="7">
    <source>
        <dbReference type="Proteomes" id="UP001153712"/>
    </source>
</evidence>
<evidence type="ECO:0000256" key="2">
    <source>
        <dbReference type="ARBA" id="ARBA00022676"/>
    </source>
</evidence>
<feature type="transmembrane region" description="Helical" evidence="5">
    <location>
        <begin position="468"/>
        <end position="492"/>
    </location>
</feature>
<dbReference type="GO" id="GO:0015020">
    <property type="term" value="F:glucuronosyltransferase activity"/>
    <property type="evidence" value="ECO:0007669"/>
    <property type="project" value="UniProtKB-EC"/>
</dbReference>
<sequence>MNFVLLLLGLVGVARGYRILVVFPLPSRSHYILGNGVGRGLANAGHDVTVIAPYEDKNAPKNYKNVVLTGVEDALWKGEAKEKFNPVENGKVHPWFTMLFVLNFMGNHMIEKVLGHPNFQKVLKEQFDVVIVEQFRNDAMKALGCHFNAPLIMVSSVGVHTWVVADTGSPIPPSYVPDMSLSYTSDMNLLERGFNLLTQLVYYLNSYLLFYPAQKAVAQKYFPKCANNELIISNVSLYFINSHESTNEPVPAAPNMVNIGGYHISPPKELPADLKTFLDNAKEGVVYFSMGSNIKFSELGPEVTQAIVRAFKKIKQKVLWKYDGDELPGKPGNVKIAKWFPQADILAHPNVKLFITHGGLLSTLETIYHGVPVLTLPVFGDQRLNAARTEIFGYGLAIDFFELNEENFSDAIEKMLSDPKYFNTAKKRSVLFHDRPMKPVDSLVYWTEYIARHRGAPHLKVAGFNLPWYKYFLVDVIVVFVLLPVLLLYLLVKKLCSKASKRGQKKNKSD</sequence>
<dbReference type="OrthoDB" id="5835829at2759"/>
<dbReference type="SUPFAM" id="SSF53756">
    <property type="entry name" value="UDP-Glycosyltransferase/glycogen phosphorylase"/>
    <property type="match status" value="1"/>
</dbReference>
<evidence type="ECO:0000256" key="4">
    <source>
        <dbReference type="RuleBase" id="RU003718"/>
    </source>
</evidence>
<comment type="catalytic activity">
    <reaction evidence="5">
        <text>glucuronate acceptor + UDP-alpha-D-glucuronate = acceptor beta-D-glucuronoside + UDP + H(+)</text>
        <dbReference type="Rhea" id="RHEA:21032"/>
        <dbReference type="ChEBI" id="CHEBI:15378"/>
        <dbReference type="ChEBI" id="CHEBI:58052"/>
        <dbReference type="ChEBI" id="CHEBI:58223"/>
        <dbReference type="ChEBI" id="CHEBI:132367"/>
        <dbReference type="ChEBI" id="CHEBI:132368"/>
        <dbReference type="EC" id="2.4.1.17"/>
    </reaction>
</comment>
<protein>
    <recommendedName>
        <fullName evidence="5">UDP-glucuronosyltransferase</fullName>
        <ecNumber evidence="5">2.4.1.17</ecNumber>
    </recommendedName>
</protein>
<dbReference type="Pfam" id="PF00201">
    <property type="entry name" value="UDPGT"/>
    <property type="match status" value="1"/>
</dbReference>
<comment type="subcellular location">
    <subcellularLocation>
        <location evidence="5">Membrane</location>
        <topology evidence="5">Single-pass membrane protein</topology>
    </subcellularLocation>
</comment>
<reference evidence="6" key="1">
    <citation type="submission" date="2022-01" db="EMBL/GenBank/DDBJ databases">
        <authorList>
            <person name="King R."/>
        </authorList>
    </citation>
    <scope>NUCLEOTIDE SEQUENCE</scope>
</reference>
<dbReference type="PANTHER" id="PTHR48043">
    <property type="entry name" value="EG:EG0003.4 PROTEIN-RELATED"/>
    <property type="match status" value="1"/>
</dbReference>
<name>A0A9N9XJS0_PHYSR</name>
<keyword evidence="5" id="KW-0732">Signal</keyword>
<dbReference type="PROSITE" id="PS00375">
    <property type="entry name" value="UDPGT"/>
    <property type="match status" value="1"/>
</dbReference>
<feature type="signal peptide" evidence="5">
    <location>
        <begin position="1"/>
        <end position="16"/>
    </location>
</feature>
<evidence type="ECO:0000256" key="3">
    <source>
        <dbReference type="ARBA" id="ARBA00022679"/>
    </source>
</evidence>
<dbReference type="AlphaFoldDB" id="A0A9N9XJS0"/>
<proteinExistence type="inferred from homology"/>
<organism evidence="6 7">
    <name type="scientific">Phyllotreta striolata</name>
    <name type="common">Striped flea beetle</name>
    <name type="synonym">Crioceris striolata</name>
    <dbReference type="NCBI Taxonomy" id="444603"/>
    <lineage>
        <taxon>Eukaryota</taxon>
        <taxon>Metazoa</taxon>
        <taxon>Ecdysozoa</taxon>
        <taxon>Arthropoda</taxon>
        <taxon>Hexapoda</taxon>
        <taxon>Insecta</taxon>
        <taxon>Pterygota</taxon>
        <taxon>Neoptera</taxon>
        <taxon>Endopterygota</taxon>
        <taxon>Coleoptera</taxon>
        <taxon>Polyphaga</taxon>
        <taxon>Cucujiformia</taxon>
        <taxon>Chrysomeloidea</taxon>
        <taxon>Chrysomelidae</taxon>
        <taxon>Galerucinae</taxon>
        <taxon>Alticini</taxon>
        <taxon>Phyllotreta</taxon>
    </lineage>
</organism>
<evidence type="ECO:0000256" key="5">
    <source>
        <dbReference type="RuleBase" id="RU362059"/>
    </source>
</evidence>
<dbReference type="InterPro" id="IPR002213">
    <property type="entry name" value="UDP_glucos_trans"/>
</dbReference>
<keyword evidence="5" id="KW-0812">Transmembrane</keyword>
<dbReference type="EMBL" id="OU900094">
    <property type="protein sequence ID" value="CAG9854537.1"/>
    <property type="molecule type" value="Genomic_DNA"/>
</dbReference>
<dbReference type="PANTHER" id="PTHR48043:SF159">
    <property type="entry name" value="EG:EG0003.4 PROTEIN-RELATED"/>
    <property type="match status" value="1"/>
</dbReference>
<accession>A0A9N9XJS0</accession>
<keyword evidence="5" id="KW-0472">Membrane</keyword>
<keyword evidence="2 4" id="KW-0328">Glycosyltransferase</keyword>
<gene>
    <name evidence="6" type="ORF">PHYEVI_LOCUS999</name>
</gene>
<dbReference type="GO" id="GO:0016020">
    <property type="term" value="C:membrane"/>
    <property type="evidence" value="ECO:0007669"/>
    <property type="project" value="UniProtKB-SubCell"/>
</dbReference>
<dbReference type="Proteomes" id="UP001153712">
    <property type="component" value="Chromosome 1"/>
</dbReference>
<dbReference type="FunFam" id="3.40.50.2000:FF:000050">
    <property type="entry name" value="UDP-glucuronosyltransferase"/>
    <property type="match status" value="1"/>
</dbReference>
<keyword evidence="3 4" id="KW-0808">Transferase</keyword>
<keyword evidence="7" id="KW-1185">Reference proteome</keyword>
<keyword evidence="5" id="KW-1133">Transmembrane helix</keyword>
<dbReference type="InterPro" id="IPR050271">
    <property type="entry name" value="UDP-glycosyltransferase"/>
</dbReference>
<dbReference type="EC" id="2.4.1.17" evidence="5"/>